<evidence type="ECO:0000256" key="1">
    <source>
        <dbReference type="SAM" id="SignalP"/>
    </source>
</evidence>
<dbReference type="Proteomes" id="UP001221757">
    <property type="component" value="Unassembled WGS sequence"/>
</dbReference>
<evidence type="ECO:0000313" key="4">
    <source>
        <dbReference type="EMBL" id="KAJ7693083.1"/>
    </source>
</evidence>
<reference evidence="4" key="1">
    <citation type="submission" date="2023-03" db="EMBL/GenBank/DDBJ databases">
        <title>Massive genome expansion in bonnet fungi (Mycena s.s.) driven by repeated elements and novel gene families across ecological guilds.</title>
        <authorList>
            <consortium name="Lawrence Berkeley National Laboratory"/>
            <person name="Harder C.B."/>
            <person name="Miyauchi S."/>
            <person name="Viragh M."/>
            <person name="Kuo A."/>
            <person name="Thoen E."/>
            <person name="Andreopoulos B."/>
            <person name="Lu D."/>
            <person name="Skrede I."/>
            <person name="Drula E."/>
            <person name="Henrissat B."/>
            <person name="Morin E."/>
            <person name="Kohler A."/>
            <person name="Barry K."/>
            <person name="LaButti K."/>
            <person name="Morin E."/>
            <person name="Salamov A."/>
            <person name="Lipzen A."/>
            <person name="Mereny Z."/>
            <person name="Hegedus B."/>
            <person name="Baldrian P."/>
            <person name="Stursova M."/>
            <person name="Weitz H."/>
            <person name="Taylor A."/>
            <person name="Grigoriev I.V."/>
            <person name="Nagy L.G."/>
            <person name="Martin F."/>
            <person name="Kauserud H."/>
        </authorList>
    </citation>
    <scope>NUCLEOTIDE SEQUENCE</scope>
    <source>
        <strain evidence="4">CBHHK067</strain>
    </source>
</reference>
<dbReference type="Pfam" id="PF24137">
    <property type="entry name" value="DA_N"/>
    <property type="match status" value="1"/>
</dbReference>
<keyword evidence="5" id="KW-1185">Reference proteome</keyword>
<dbReference type="EMBL" id="JARKIE010000048">
    <property type="protein sequence ID" value="KAJ7693083.1"/>
    <property type="molecule type" value="Genomic_DNA"/>
</dbReference>
<evidence type="ECO:0000259" key="2">
    <source>
        <dbReference type="Pfam" id="PF24137"/>
    </source>
</evidence>
<evidence type="ECO:0000313" key="5">
    <source>
        <dbReference type="Proteomes" id="UP001221757"/>
    </source>
</evidence>
<feature type="chain" id="PRO_5042274104" description="Hydroxyneurosporene synthase" evidence="1">
    <location>
        <begin position="21"/>
        <end position="376"/>
    </location>
</feature>
<feature type="signal peptide" evidence="1">
    <location>
        <begin position="1"/>
        <end position="20"/>
    </location>
</feature>
<accession>A0AAD7DJG3</accession>
<name>A0AAD7DJG3_MYCRO</name>
<sequence length="376" mass="39745">MARTTIVHVLWSISVLFASASHVYHIPSVVSNRSSTAHFTSAASGLDAPKIHPVNSSSFDWWYFDVVSSDPSSLASVVVAFYTTTANAFPFLAPSDTVTVAQIAVSFPNGTTFGATVNADGATVTSDENLSSGDWHNSGFKWTHTGDSTYTVVVDAPDIGVKGTISFHSVAPAHYPCGPAVAGQNMEVGPGIGWANAVPDAAAAVKLTVGGTKLVFKGLGYHDKNWGNELFTTNIAVWYWGHGRLGPYSIVWFDFFALDGREYVSSYAAKDGRIIAASCAPNSIRVRPTGENSTFPPVLSTGNPSGYHITLALAPAATLEMDVVVTGILVDNVFSEYTRAVATITGRLVPAEGHQLGHAAEVLKGKALFDQVKMTA</sequence>
<evidence type="ECO:0000259" key="3">
    <source>
        <dbReference type="Pfam" id="PF25581"/>
    </source>
</evidence>
<feature type="domain" description="AsqO/PenF-like C-terminal" evidence="3">
    <location>
        <begin position="233"/>
        <end position="371"/>
    </location>
</feature>
<protein>
    <recommendedName>
        <fullName evidence="6">Hydroxyneurosporene synthase</fullName>
    </recommendedName>
</protein>
<organism evidence="4 5">
    <name type="scientific">Mycena rosella</name>
    <name type="common">Pink bonnet</name>
    <name type="synonym">Agaricus rosellus</name>
    <dbReference type="NCBI Taxonomy" id="1033263"/>
    <lineage>
        <taxon>Eukaryota</taxon>
        <taxon>Fungi</taxon>
        <taxon>Dikarya</taxon>
        <taxon>Basidiomycota</taxon>
        <taxon>Agaricomycotina</taxon>
        <taxon>Agaricomycetes</taxon>
        <taxon>Agaricomycetidae</taxon>
        <taxon>Agaricales</taxon>
        <taxon>Marasmiineae</taxon>
        <taxon>Mycenaceae</taxon>
        <taxon>Mycena</taxon>
    </lineage>
</organism>
<gene>
    <name evidence="4" type="ORF">B0H17DRAFT_981939</name>
</gene>
<dbReference type="AlphaFoldDB" id="A0AAD7DJG3"/>
<dbReference type="Pfam" id="PF25581">
    <property type="entry name" value="AsqO_C"/>
    <property type="match status" value="1"/>
</dbReference>
<proteinExistence type="predicted"/>
<evidence type="ECO:0008006" key="6">
    <source>
        <dbReference type="Google" id="ProtNLM"/>
    </source>
</evidence>
<feature type="domain" description="Diels-Alderase N-terminal" evidence="2">
    <location>
        <begin position="26"/>
        <end position="226"/>
    </location>
</feature>
<comment type="caution">
    <text evidence="4">The sequence shown here is derived from an EMBL/GenBank/DDBJ whole genome shotgun (WGS) entry which is preliminary data.</text>
</comment>
<dbReference type="InterPro" id="IPR023374">
    <property type="entry name" value="AttH-like_dom_sf"/>
</dbReference>
<dbReference type="Gene3D" id="2.40.370.10">
    <property type="entry name" value="AttH-like domain"/>
    <property type="match status" value="1"/>
</dbReference>
<dbReference type="InterPro" id="IPR056402">
    <property type="entry name" value="DA_N"/>
</dbReference>
<dbReference type="InterPro" id="IPR057722">
    <property type="entry name" value="AsqO/PenF-like_C"/>
</dbReference>
<keyword evidence="1" id="KW-0732">Signal</keyword>
<dbReference type="SUPFAM" id="SSF159245">
    <property type="entry name" value="AttH-like"/>
    <property type="match status" value="1"/>
</dbReference>